<dbReference type="PANTHER" id="PTHR39428:SF1">
    <property type="entry name" value="F420H(2)-DEPENDENT QUINONE REDUCTASE RV1261C"/>
    <property type="match status" value="1"/>
</dbReference>
<comment type="catalytic activity">
    <reaction evidence="2">
        <text>oxidized coenzyme F420-(gamma-L-Glu)(n) + a quinol + H(+) = reduced coenzyme F420-(gamma-L-Glu)(n) + a quinone</text>
        <dbReference type="Rhea" id="RHEA:39663"/>
        <dbReference type="Rhea" id="RHEA-COMP:12939"/>
        <dbReference type="Rhea" id="RHEA-COMP:14378"/>
        <dbReference type="ChEBI" id="CHEBI:15378"/>
        <dbReference type="ChEBI" id="CHEBI:24646"/>
        <dbReference type="ChEBI" id="CHEBI:132124"/>
        <dbReference type="ChEBI" id="CHEBI:133980"/>
        <dbReference type="ChEBI" id="CHEBI:139511"/>
    </reaction>
</comment>
<reference evidence="3 4" key="1">
    <citation type="submission" date="2024-06" db="EMBL/GenBank/DDBJ databases">
        <title>The Natural Products Discovery Center: Release of the First 8490 Sequenced Strains for Exploring Actinobacteria Biosynthetic Diversity.</title>
        <authorList>
            <person name="Kalkreuter E."/>
            <person name="Kautsar S.A."/>
            <person name="Yang D."/>
            <person name="Bader C.D."/>
            <person name="Teijaro C.N."/>
            <person name="Fluegel L."/>
            <person name="Davis C.M."/>
            <person name="Simpson J.R."/>
            <person name="Lauterbach L."/>
            <person name="Steele A.D."/>
            <person name="Gui C."/>
            <person name="Meng S."/>
            <person name="Li G."/>
            <person name="Viehrig K."/>
            <person name="Ye F."/>
            <person name="Su P."/>
            <person name="Kiefer A.F."/>
            <person name="Nichols A."/>
            <person name="Cepeda A.J."/>
            <person name="Yan W."/>
            <person name="Fan B."/>
            <person name="Jiang Y."/>
            <person name="Adhikari A."/>
            <person name="Zheng C.-J."/>
            <person name="Schuster L."/>
            <person name="Cowan T.M."/>
            <person name="Smanski M.J."/>
            <person name="Chevrette M.G."/>
            <person name="De Carvalho L.P.S."/>
            <person name="Shen B."/>
        </authorList>
    </citation>
    <scope>NUCLEOTIDE SEQUENCE [LARGE SCALE GENOMIC DNA]</scope>
    <source>
        <strain evidence="3 4">NPDC000632</strain>
    </source>
</reference>
<proteinExistence type="inferred from homology"/>
<comment type="caution">
    <text evidence="3">The sequence shown here is derived from an EMBL/GenBank/DDBJ whole genome shotgun (WGS) entry which is preliminary data.</text>
</comment>
<gene>
    <name evidence="3" type="ORF">ABT322_28335</name>
</gene>
<dbReference type="EMBL" id="JBEPCV010000033">
    <property type="protein sequence ID" value="MER6907564.1"/>
    <property type="molecule type" value="Genomic_DNA"/>
</dbReference>
<dbReference type="PANTHER" id="PTHR39428">
    <property type="entry name" value="F420H(2)-DEPENDENT QUINONE REDUCTASE RV1261C"/>
    <property type="match status" value="1"/>
</dbReference>
<evidence type="ECO:0000313" key="4">
    <source>
        <dbReference type="Proteomes" id="UP001490330"/>
    </source>
</evidence>
<evidence type="ECO:0000256" key="1">
    <source>
        <dbReference type="ARBA" id="ARBA00008710"/>
    </source>
</evidence>
<name>A0ABV1VM92_9ACTN</name>
<dbReference type="Gene3D" id="2.30.110.10">
    <property type="entry name" value="Electron Transport, Fmn-binding Protein, Chain A"/>
    <property type="match status" value="1"/>
</dbReference>
<accession>A0ABV1VM92</accession>
<comment type="similarity">
    <text evidence="1">Belongs to the F420H(2)-dependent quinone reductase family.</text>
</comment>
<dbReference type="InterPro" id="IPR004378">
    <property type="entry name" value="F420H2_quin_Rdtase"/>
</dbReference>
<sequence>MDPSTMSTEQRNELNRQVAEQFRAQRGSGRIGEMMHADRMLLLTHTGARSGTRRTTPMGFWRLDGDRVTVVASNMGAPRHPDWFHNIVAHPDVTVELGPDSYPAVATVLDASEHDRLWPLLLEQAPFFAQHQEGTDRVIPLVELRRTTD</sequence>
<dbReference type="RefSeq" id="WP_350715634.1">
    <property type="nucleotide sequence ID" value="NZ_JBEPCO010000003.1"/>
</dbReference>
<dbReference type="NCBIfam" id="TIGR00026">
    <property type="entry name" value="hi_GC_TIGR00026"/>
    <property type="match status" value="1"/>
</dbReference>
<dbReference type="Proteomes" id="UP001490330">
    <property type="component" value="Unassembled WGS sequence"/>
</dbReference>
<keyword evidence="4" id="KW-1185">Reference proteome</keyword>
<protein>
    <submittedName>
        <fullName evidence="3">Nitroreductase/quinone reductase family protein</fullName>
    </submittedName>
</protein>
<evidence type="ECO:0000313" key="3">
    <source>
        <dbReference type="EMBL" id="MER6907564.1"/>
    </source>
</evidence>
<dbReference type="GeneID" id="97362094"/>
<dbReference type="SUPFAM" id="SSF50475">
    <property type="entry name" value="FMN-binding split barrel"/>
    <property type="match status" value="1"/>
</dbReference>
<dbReference type="Pfam" id="PF04075">
    <property type="entry name" value="F420H2_quin_red"/>
    <property type="match status" value="1"/>
</dbReference>
<evidence type="ECO:0000256" key="2">
    <source>
        <dbReference type="ARBA" id="ARBA00049106"/>
    </source>
</evidence>
<dbReference type="InterPro" id="IPR012349">
    <property type="entry name" value="Split_barrel_FMN-bd"/>
</dbReference>
<organism evidence="3 4">
    <name type="scientific">Streptomyces flaveolus</name>
    <dbReference type="NCBI Taxonomy" id="67297"/>
    <lineage>
        <taxon>Bacteria</taxon>
        <taxon>Bacillati</taxon>
        <taxon>Actinomycetota</taxon>
        <taxon>Actinomycetes</taxon>
        <taxon>Kitasatosporales</taxon>
        <taxon>Streptomycetaceae</taxon>
        <taxon>Streptomyces</taxon>
    </lineage>
</organism>